<dbReference type="RefSeq" id="WP_194855441.1">
    <property type="nucleotide sequence ID" value="NZ_ARXR01000006.1"/>
</dbReference>
<dbReference type="InterPro" id="IPR001453">
    <property type="entry name" value="MoaB/Mog_dom"/>
</dbReference>
<accession>A0ABS0AEJ2</accession>
<evidence type="ECO:0000256" key="4">
    <source>
        <dbReference type="ARBA" id="ARBA00023150"/>
    </source>
</evidence>
<dbReference type="Gene3D" id="3.90.105.10">
    <property type="entry name" value="Molybdopterin biosynthesis moea protein, domain 2"/>
    <property type="match status" value="1"/>
</dbReference>
<dbReference type="CDD" id="cd00887">
    <property type="entry name" value="MoeA"/>
    <property type="match status" value="1"/>
</dbReference>
<keyword evidence="6" id="KW-0460">Magnesium</keyword>
<dbReference type="NCBIfam" id="TIGR00177">
    <property type="entry name" value="molyb_syn"/>
    <property type="match status" value="1"/>
</dbReference>
<organism evidence="8 9">
    <name type="scientific">Alloalcanivorax venustensis ISO4</name>
    <dbReference type="NCBI Taxonomy" id="1177184"/>
    <lineage>
        <taxon>Bacteria</taxon>
        <taxon>Pseudomonadati</taxon>
        <taxon>Pseudomonadota</taxon>
        <taxon>Gammaproteobacteria</taxon>
        <taxon>Oceanospirillales</taxon>
        <taxon>Alcanivoracaceae</taxon>
        <taxon>Alloalcanivorax</taxon>
    </lineage>
</organism>
<dbReference type="PANTHER" id="PTHR10192">
    <property type="entry name" value="MOLYBDOPTERIN BIOSYNTHESIS PROTEIN"/>
    <property type="match status" value="1"/>
</dbReference>
<dbReference type="InterPro" id="IPR036135">
    <property type="entry name" value="MoeA_linker/N_sf"/>
</dbReference>
<evidence type="ECO:0000256" key="6">
    <source>
        <dbReference type="RuleBase" id="RU365090"/>
    </source>
</evidence>
<dbReference type="Gene3D" id="2.170.190.11">
    <property type="entry name" value="Molybdopterin biosynthesis moea protein, domain 3"/>
    <property type="match status" value="1"/>
</dbReference>
<sequence>MLSLEEARDRLLAAVRSVTERETVPLRDGLDRILAEDLLAARAVPPADNSAMDGYALRCADWPAEGGLALAGTATAGAPFKGALPAGQCVRIMTGALIPDGCDAVIMQEECDLSGQGCTARVHLRRAPRPGENIRRAGEDIAVGDGLLEAGRRLRPADLGLLASLGLSAVEVLRRPRVALLSTGSELREPGEPLAEGQIYDSNRYLLTAMLRRLDVAITDLGICADTPERLQAVLESAARGHDVVIASGGVSVGEADHTRRVLDRIGRVDAYKVAMKPGKPFTFGTLGEALFLGLPGNPVSATVTFHQLALPALRHLAGERSGESPLLVPARAAAPLRKKPGRADFQRAVLFADGDGHRVATTGSQGSGVLSSVTRANAFIRLEAERGDVAAGDTVSVLPFDRWLM</sequence>
<keyword evidence="6" id="KW-0500">Molybdenum</keyword>
<dbReference type="Pfam" id="PF00994">
    <property type="entry name" value="MoCF_biosynth"/>
    <property type="match status" value="1"/>
</dbReference>
<keyword evidence="9" id="KW-1185">Reference proteome</keyword>
<dbReference type="PROSITE" id="PS01079">
    <property type="entry name" value="MOCF_BIOSYNTHESIS_2"/>
    <property type="match status" value="1"/>
</dbReference>
<dbReference type="InterPro" id="IPR038987">
    <property type="entry name" value="MoeA-like"/>
</dbReference>
<protein>
    <recommendedName>
        <fullName evidence="6">Molybdopterin molybdenumtransferase</fullName>
        <ecNumber evidence="6">2.10.1.1</ecNumber>
    </recommendedName>
</protein>
<dbReference type="Pfam" id="PF03453">
    <property type="entry name" value="MoeA_N"/>
    <property type="match status" value="1"/>
</dbReference>
<reference evidence="8 9" key="1">
    <citation type="submission" date="2012-09" db="EMBL/GenBank/DDBJ databases">
        <title>Genome Sequence of alkane-degrading Bacterium Alcanivorax venustensis ISO4.</title>
        <authorList>
            <person name="Lai Q."/>
            <person name="Shao Z."/>
        </authorList>
    </citation>
    <scope>NUCLEOTIDE SEQUENCE [LARGE SCALE GENOMIC DNA]</scope>
    <source>
        <strain evidence="8 9">ISO4</strain>
    </source>
</reference>
<dbReference type="InterPro" id="IPR005111">
    <property type="entry name" value="MoeA_C_domain_IV"/>
</dbReference>
<dbReference type="Pfam" id="PF03454">
    <property type="entry name" value="MoeA_C"/>
    <property type="match status" value="1"/>
</dbReference>
<keyword evidence="6" id="KW-0479">Metal-binding</keyword>
<comment type="similarity">
    <text evidence="3 6">Belongs to the MoeA family.</text>
</comment>
<evidence type="ECO:0000256" key="5">
    <source>
        <dbReference type="ARBA" id="ARBA00047317"/>
    </source>
</evidence>
<comment type="caution">
    <text evidence="8">The sequence shown here is derived from an EMBL/GenBank/DDBJ whole genome shotgun (WGS) entry which is preliminary data.</text>
</comment>
<evidence type="ECO:0000256" key="3">
    <source>
        <dbReference type="ARBA" id="ARBA00010763"/>
    </source>
</evidence>
<comment type="function">
    <text evidence="1 6">Catalyzes the insertion of molybdate into adenylated molybdopterin with the concomitant release of AMP.</text>
</comment>
<dbReference type="SUPFAM" id="SSF53218">
    <property type="entry name" value="Molybdenum cofactor biosynthesis proteins"/>
    <property type="match status" value="1"/>
</dbReference>
<dbReference type="NCBIfam" id="NF045515">
    <property type="entry name" value="Glp_gephyrin"/>
    <property type="match status" value="1"/>
</dbReference>
<proteinExistence type="inferred from homology"/>
<evidence type="ECO:0000313" key="9">
    <source>
        <dbReference type="Proteomes" id="UP000644441"/>
    </source>
</evidence>
<evidence type="ECO:0000256" key="1">
    <source>
        <dbReference type="ARBA" id="ARBA00002901"/>
    </source>
</evidence>
<gene>
    <name evidence="8" type="ORF">ISO4_01102</name>
</gene>
<evidence type="ECO:0000259" key="7">
    <source>
        <dbReference type="SMART" id="SM00852"/>
    </source>
</evidence>
<comment type="catalytic activity">
    <reaction evidence="5">
        <text>adenylyl-molybdopterin + molybdate = Mo-molybdopterin + AMP + H(+)</text>
        <dbReference type="Rhea" id="RHEA:35047"/>
        <dbReference type="ChEBI" id="CHEBI:15378"/>
        <dbReference type="ChEBI" id="CHEBI:36264"/>
        <dbReference type="ChEBI" id="CHEBI:62727"/>
        <dbReference type="ChEBI" id="CHEBI:71302"/>
        <dbReference type="ChEBI" id="CHEBI:456215"/>
        <dbReference type="EC" id="2.10.1.1"/>
    </reaction>
</comment>
<dbReference type="Gene3D" id="2.40.340.10">
    <property type="entry name" value="MoeA, C-terminal, domain IV"/>
    <property type="match status" value="1"/>
</dbReference>
<dbReference type="PANTHER" id="PTHR10192:SF5">
    <property type="entry name" value="GEPHYRIN"/>
    <property type="match status" value="1"/>
</dbReference>
<dbReference type="SMART" id="SM00852">
    <property type="entry name" value="MoCF_biosynth"/>
    <property type="match status" value="1"/>
</dbReference>
<comment type="pathway">
    <text evidence="2 6">Cofactor biosynthesis; molybdopterin biosynthesis.</text>
</comment>
<evidence type="ECO:0000256" key="2">
    <source>
        <dbReference type="ARBA" id="ARBA00005046"/>
    </source>
</evidence>
<dbReference type="InterPro" id="IPR005110">
    <property type="entry name" value="MoeA_linker/N"/>
</dbReference>
<dbReference type="EC" id="2.10.1.1" evidence="6"/>
<dbReference type="SUPFAM" id="SSF63882">
    <property type="entry name" value="MoeA N-terminal region -like"/>
    <property type="match status" value="1"/>
</dbReference>
<name>A0ABS0AEJ2_9GAMM</name>
<dbReference type="Proteomes" id="UP000644441">
    <property type="component" value="Unassembled WGS sequence"/>
</dbReference>
<evidence type="ECO:0000313" key="8">
    <source>
        <dbReference type="EMBL" id="MBF5052500.1"/>
    </source>
</evidence>
<dbReference type="InterPro" id="IPR036688">
    <property type="entry name" value="MoeA_C_domain_IV_sf"/>
</dbReference>
<dbReference type="EMBL" id="ARXR01000006">
    <property type="protein sequence ID" value="MBF5052500.1"/>
    <property type="molecule type" value="Genomic_DNA"/>
</dbReference>
<comment type="cofactor">
    <cofactor evidence="6">
        <name>Mg(2+)</name>
        <dbReference type="ChEBI" id="CHEBI:18420"/>
    </cofactor>
</comment>
<dbReference type="InterPro" id="IPR008284">
    <property type="entry name" value="MoCF_biosynth_CS"/>
</dbReference>
<dbReference type="Gene3D" id="3.40.980.10">
    <property type="entry name" value="MoaB/Mog-like domain"/>
    <property type="match status" value="1"/>
</dbReference>
<feature type="domain" description="MoaB/Mog" evidence="7">
    <location>
        <begin position="179"/>
        <end position="316"/>
    </location>
</feature>
<keyword evidence="6" id="KW-0808">Transferase</keyword>
<dbReference type="SUPFAM" id="SSF63867">
    <property type="entry name" value="MoeA C-terminal domain-like"/>
    <property type="match status" value="1"/>
</dbReference>
<keyword evidence="4 6" id="KW-0501">Molybdenum cofactor biosynthesis</keyword>
<dbReference type="InterPro" id="IPR036425">
    <property type="entry name" value="MoaB/Mog-like_dom_sf"/>
</dbReference>